<evidence type="ECO:0008006" key="2">
    <source>
        <dbReference type="Google" id="ProtNLM"/>
    </source>
</evidence>
<name>A0A146KX74_LYGHE</name>
<protein>
    <recommendedName>
        <fullName evidence="2">FAST kinase domain-containing protein 5</fullName>
    </recommendedName>
</protein>
<sequence length="579" mass="66548">MCSKIRDVRNCYLKHTCVMSIARYAFLRFRAENIQRIAVCALHSIKPFQVQDNTSVRKYEDSFQHWILKMFESHPNYTAIKCDTVKLEAIQNKDIKALDFTGVLNFLKIKKSDEALTPMTLRKIDDELNARINYKTSPTNLLCCLQVYMTVVPLQARKLKAFTHALIQLENRIKKSLLSTHELVQAVYYASHLKAGLVAKKFMLVAIYQFNVENLKTLSNSDLGVLCVSLFRSSVAVEKLTILQFLAGRFKQEIDSLITEEPAIFVSFIKCFRISKYYEDDLINFIASKDLTSLLKLDIVARTHLGVYFSASKYGNTEFINAYLGSCIEDMNSKIINGETPRLKDIDNLLWSCSVYNTEHLNSKLRVSEVQKYIKDSLGLIKKDSNAQISLLLWLWMCSCRLEPEVVRYVTPECTKYITESKNFKAQSNLFLLLTCVHLESPGLLRPQIIGSRDKRLQPKFEPYLNKRPQLKTLLSELQKYSAFLRLENVRFNFIVPTLYIGSICAEFKGTSLSIELIDPAVCLTNSDQLNGRMILKLRLLQKMGIPYILIPGEDSYDMESLRKRLLEHPSLSYQGSQD</sequence>
<accession>A0A146KX74</accession>
<proteinExistence type="predicted"/>
<reference evidence="1" key="1">
    <citation type="journal article" date="2016" name="Gigascience">
        <title>De novo construction of an expanded transcriptome assembly for the western tarnished plant bug, Lygus hesperus.</title>
        <authorList>
            <person name="Tassone E.E."/>
            <person name="Geib S.M."/>
            <person name="Hall B."/>
            <person name="Fabrick J.A."/>
            <person name="Brent C.S."/>
            <person name="Hull J.J."/>
        </authorList>
    </citation>
    <scope>NUCLEOTIDE SEQUENCE</scope>
</reference>
<organism evidence="1">
    <name type="scientific">Lygus hesperus</name>
    <name type="common">Western plant bug</name>
    <dbReference type="NCBI Taxonomy" id="30085"/>
    <lineage>
        <taxon>Eukaryota</taxon>
        <taxon>Metazoa</taxon>
        <taxon>Ecdysozoa</taxon>
        <taxon>Arthropoda</taxon>
        <taxon>Hexapoda</taxon>
        <taxon>Insecta</taxon>
        <taxon>Pterygota</taxon>
        <taxon>Neoptera</taxon>
        <taxon>Paraneoptera</taxon>
        <taxon>Hemiptera</taxon>
        <taxon>Heteroptera</taxon>
        <taxon>Panheteroptera</taxon>
        <taxon>Cimicomorpha</taxon>
        <taxon>Miridae</taxon>
        <taxon>Mirini</taxon>
        <taxon>Lygus</taxon>
    </lineage>
</organism>
<evidence type="ECO:0000313" key="1">
    <source>
        <dbReference type="EMBL" id="JAQ00225.1"/>
    </source>
</evidence>
<dbReference type="EMBL" id="GDHC01018404">
    <property type="protein sequence ID" value="JAQ00225.1"/>
    <property type="molecule type" value="Transcribed_RNA"/>
</dbReference>
<gene>
    <name evidence="1" type="ORF">g.36338</name>
</gene>
<dbReference type="AlphaFoldDB" id="A0A146KX74"/>